<accession>A0AAE3KPM5</accession>
<dbReference type="PRINTS" id="PR00455">
    <property type="entry name" value="HTHTETR"/>
</dbReference>
<sequence>MSDTRARIVAAAAQVMHTRGLARTTTKEIARAADCSEALLYKHFRAKEDLFLAVLRERTPGDLERLLGTLADRVGRGAVADTLTEVAAAALAFYQETFPMAASIFSEPRLLAAHRGALAERGAGPQHVNTAVADYLRAEQAAGRVRADADADALAGLLLGACFQRAFLSHLTDLTATPELAEALVRELLPGLTPAG</sequence>
<comment type="caution">
    <text evidence="6">The sequence shown here is derived from an EMBL/GenBank/DDBJ whole genome shotgun (WGS) entry which is preliminary data.</text>
</comment>
<keyword evidence="1" id="KW-0805">Transcription regulation</keyword>
<feature type="DNA-binding region" description="H-T-H motif" evidence="4">
    <location>
        <begin position="25"/>
        <end position="44"/>
    </location>
</feature>
<dbReference type="Pfam" id="PF00440">
    <property type="entry name" value="TetR_N"/>
    <property type="match status" value="1"/>
</dbReference>
<dbReference type="PROSITE" id="PS50977">
    <property type="entry name" value="HTH_TETR_2"/>
    <property type="match status" value="1"/>
</dbReference>
<dbReference type="SUPFAM" id="SSF46689">
    <property type="entry name" value="Homeodomain-like"/>
    <property type="match status" value="1"/>
</dbReference>
<dbReference type="RefSeq" id="WP_253779723.1">
    <property type="nucleotide sequence ID" value="NZ_JAMTCK010000023.1"/>
</dbReference>
<evidence type="ECO:0000256" key="1">
    <source>
        <dbReference type="ARBA" id="ARBA00023015"/>
    </source>
</evidence>
<evidence type="ECO:0000256" key="4">
    <source>
        <dbReference type="PROSITE-ProRule" id="PRU00335"/>
    </source>
</evidence>
<evidence type="ECO:0000259" key="5">
    <source>
        <dbReference type="PROSITE" id="PS50977"/>
    </source>
</evidence>
<dbReference type="PANTHER" id="PTHR30055">
    <property type="entry name" value="HTH-TYPE TRANSCRIPTIONAL REGULATOR RUTR"/>
    <property type="match status" value="1"/>
</dbReference>
<evidence type="ECO:0000313" key="7">
    <source>
        <dbReference type="Proteomes" id="UP001206128"/>
    </source>
</evidence>
<gene>
    <name evidence="6" type="ORF">LX83_006921</name>
</gene>
<evidence type="ECO:0000256" key="3">
    <source>
        <dbReference type="ARBA" id="ARBA00023163"/>
    </source>
</evidence>
<dbReference type="GO" id="GO:0000976">
    <property type="term" value="F:transcription cis-regulatory region binding"/>
    <property type="evidence" value="ECO:0007669"/>
    <property type="project" value="TreeGrafter"/>
</dbReference>
<proteinExistence type="predicted"/>
<evidence type="ECO:0000256" key="2">
    <source>
        <dbReference type="ARBA" id="ARBA00023125"/>
    </source>
</evidence>
<evidence type="ECO:0000313" key="6">
    <source>
        <dbReference type="EMBL" id="MCP2170033.1"/>
    </source>
</evidence>
<reference evidence="6" key="1">
    <citation type="submission" date="2022-06" db="EMBL/GenBank/DDBJ databases">
        <title>Genomic Encyclopedia of Archaeal and Bacterial Type Strains, Phase II (KMG-II): from individual species to whole genera.</title>
        <authorList>
            <person name="Goeker M."/>
        </authorList>
    </citation>
    <scope>NUCLEOTIDE SEQUENCE</scope>
    <source>
        <strain evidence="6">DSM 43935</strain>
    </source>
</reference>
<organism evidence="6 7">
    <name type="scientific">Goodfellowiella coeruleoviolacea</name>
    <dbReference type="NCBI Taxonomy" id="334858"/>
    <lineage>
        <taxon>Bacteria</taxon>
        <taxon>Bacillati</taxon>
        <taxon>Actinomycetota</taxon>
        <taxon>Actinomycetes</taxon>
        <taxon>Pseudonocardiales</taxon>
        <taxon>Pseudonocardiaceae</taxon>
        <taxon>Goodfellowiella</taxon>
    </lineage>
</organism>
<dbReference type="InterPro" id="IPR001647">
    <property type="entry name" value="HTH_TetR"/>
</dbReference>
<dbReference type="Gene3D" id="1.10.357.10">
    <property type="entry name" value="Tetracycline Repressor, domain 2"/>
    <property type="match status" value="1"/>
</dbReference>
<protein>
    <submittedName>
        <fullName evidence="6">Transcriptional regulator, TetR family</fullName>
    </submittedName>
</protein>
<dbReference type="Gene3D" id="1.10.10.60">
    <property type="entry name" value="Homeodomain-like"/>
    <property type="match status" value="1"/>
</dbReference>
<dbReference type="GO" id="GO:0003700">
    <property type="term" value="F:DNA-binding transcription factor activity"/>
    <property type="evidence" value="ECO:0007669"/>
    <property type="project" value="TreeGrafter"/>
</dbReference>
<dbReference type="PANTHER" id="PTHR30055:SF238">
    <property type="entry name" value="MYCOFACTOCIN BIOSYNTHESIS TRANSCRIPTIONAL REGULATOR MFTR-RELATED"/>
    <property type="match status" value="1"/>
</dbReference>
<keyword evidence="3" id="KW-0804">Transcription</keyword>
<dbReference type="InterPro" id="IPR050109">
    <property type="entry name" value="HTH-type_TetR-like_transc_reg"/>
</dbReference>
<keyword evidence="2 4" id="KW-0238">DNA-binding</keyword>
<dbReference type="Proteomes" id="UP001206128">
    <property type="component" value="Unassembled WGS sequence"/>
</dbReference>
<dbReference type="SUPFAM" id="SSF48498">
    <property type="entry name" value="Tetracyclin repressor-like, C-terminal domain"/>
    <property type="match status" value="1"/>
</dbReference>
<dbReference type="InterPro" id="IPR036271">
    <property type="entry name" value="Tet_transcr_reg_TetR-rel_C_sf"/>
</dbReference>
<dbReference type="AlphaFoldDB" id="A0AAE3KPM5"/>
<dbReference type="EMBL" id="JAMTCK010000023">
    <property type="protein sequence ID" value="MCP2170033.1"/>
    <property type="molecule type" value="Genomic_DNA"/>
</dbReference>
<dbReference type="InterPro" id="IPR009057">
    <property type="entry name" value="Homeodomain-like_sf"/>
</dbReference>
<keyword evidence="7" id="KW-1185">Reference proteome</keyword>
<name>A0AAE3KPM5_9PSEU</name>
<feature type="domain" description="HTH tetR-type" evidence="5">
    <location>
        <begin position="2"/>
        <end position="62"/>
    </location>
</feature>